<evidence type="ECO:0000256" key="7">
    <source>
        <dbReference type="ARBA" id="ARBA00022475"/>
    </source>
</evidence>
<proteinExistence type="inferred from homology"/>
<evidence type="ECO:0000256" key="2">
    <source>
        <dbReference type="ARBA" id="ARBA00004651"/>
    </source>
</evidence>
<comment type="function">
    <text evidence="1">Multidrug efflux pump.</text>
</comment>
<comment type="similarity">
    <text evidence="3">Belongs to the multi antimicrobial extrusion (MATE) (TC 2.A.66.1) family.</text>
</comment>
<name>U2KRE1_9FIRM</name>
<accession>U2KRE1</accession>
<feature type="transmembrane region" description="Helical" evidence="13">
    <location>
        <begin position="48"/>
        <end position="71"/>
    </location>
</feature>
<dbReference type="PIRSF" id="PIRSF006603">
    <property type="entry name" value="DinF"/>
    <property type="match status" value="1"/>
</dbReference>
<evidence type="ECO:0000256" key="1">
    <source>
        <dbReference type="ARBA" id="ARBA00003408"/>
    </source>
</evidence>
<keyword evidence="7" id="KW-1003">Cell membrane</keyword>
<dbReference type="Proteomes" id="UP000016662">
    <property type="component" value="Unassembled WGS sequence"/>
</dbReference>
<dbReference type="HOGENOM" id="CLU_012893_5_0_9"/>
<sequence>MENDYLIRQKPFRALLVFALPMILGNLFQQTYTLMDSAIVGRYVGEQALAAVGASYALTNIFICIAIGGGIGASVAVSRYFGSKEFPRMKLAVYTACLAFLGVSILLGGFGLALSRQIMEVLQTPADVLDMAVDYLNIYFAGLPFLFLYNVFSSMFNALGKSRIPLYFLIFSSVFNVVLDIVLVTKANMGVTGVAWATLIAQGISAVLSFLVLLRELKRFPSGKTGIFSHTELLQMTRIALPSILQQSTVSIGMMLVQSVINSFGSEALAGFSAAMRVESICIVPMAAFGNALSSYTAQNLGAGQEERVVKGYHATNLMVLCSAVLICVCVELLERPLVALFLGADGTETAFSVGEGYLTFMGWFFCFIGFKMAVDGLLRGAGDMKMFTVANLVNLSIRVIVAVTMAPRFGIFMVWCAVPIGWFCNWLISFLEYRTGKWRRKQPAVSQ</sequence>
<feature type="transmembrane region" description="Helical" evidence="13">
    <location>
        <begin position="91"/>
        <end position="115"/>
    </location>
</feature>
<evidence type="ECO:0000256" key="3">
    <source>
        <dbReference type="ARBA" id="ARBA00010199"/>
    </source>
</evidence>
<evidence type="ECO:0000256" key="11">
    <source>
        <dbReference type="ARBA" id="ARBA00023136"/>
    </source>
</evidence>
<dbReference type="EMBL" id="AWVF01000233">
    <property type="protein sequence ID" value="ERJ94857.1"/>
    <property type="molecule type" value="Genomic_DNA"/>
</dbReference>
<dbReference type="OrthoDB" id="9776324at2"/>
<dbReference type="PATRIC" id="fig|411473.3.peg.1521"/>
<dbReference type="CDD" id="cd13138">
    <property type="entry name" value="MATE_yoeA_like"/>
    <property type="match status" value="1"/>
</dbReference>
<dbReference type="STRING" id="411473.RUMCAL_01855"/>
<dbReference type="eggNOG" id="COG0534">
    <property type="taxonomic scope" value="Bacteria"/>
</dbReference>
<evidence type="ECO:0000256" key="8">
    <source>
        <dbReference type="ARBA" id="ARBA00022692"/>
    </source>
</evidence>
<dbReference type="GO" id="GO:0015297">
    <property type="term" value="F:antiporter activity"/>
    <property type="evidence" value="ECO:0007669"/>
    <property type="project" value="UniProtKB-KW"/>
</dbReference>
<keyword evidence="5" id="KW-0813">Transport</keyword>
<organism evidence="14 15">
    <name type="scientific">Ruminococcus callidus ATCC 27760</name>
    <dbReference type="NCBI Taxonomy" id="411473"/>
    <lineage>
        <taxon>Bacteria</taxon>
        <taxon>Bacillati</taxon>
        <taxon>Bacillota</taxon>
        <taxon>Clostridia</taxon>
        <taxon>Eubacteriales</taxon>
        <taxon>Oscillospiraceae</taxon>
        <taxon>Ruminococcus</taxon>
    </lineage>
</organism>
<feature type="transmembrane region" description="Helical" evidence="13">
    <location>
        <begin position="357"/>
        <end position="375"/>
    </location>
</feature>
<keyword evidence="11 13" id="KW-0472">Membrane</keyword>
<dbReference type="InterPro" id="IPR048279">
    <property type="entry name" value="MdtK-like"/>
</dbReference>
<comment type="caution">
    <text evidence="14">The sequence shown here is derived from an EMBL/GenBank/DDBJ whole genome shotgun (WGS) entry which is preliminary data.</text>
</comment>
<reference evidence="14 15" key="1">
    <citation type="submission" date="2013-07" db="EMBL/GenBank/DDBJ databases">
        <authorList>
            <person name="Weinstock G."/>
            <person name="Sodergren E."/>
            <person name="Wylie T."/>
            <person name="Fulton L."/>
            <person name="Fulton R."/>
            <person name="Fronick C."/>
            <person name="O'Laughlin M."/>
            <person name="Godfrey J."/>
            <person name="Miner T."/>
            <person name="Herter B."/>
            <person name="Appelbaum E."/>
            <person name="Cordes M."/>
            <person name="Lek S."/>
            <person name="Wollam A."/>
            <person name="Pepin K.H."/>
            <person name="Palsikar V.B."/>
            <person name="Mitreva M."/>
            <person name="Wilson R.K."/>
        </authorList>
    </citation>
    <scope>NUCLEOTIDE SEQUENCE [LARGE SCALE GENOMIC DNA]</scope>
    <source>
        <strain evidence="14 15">ATCC 27760</strain>
    </source>
</reference>
<feature type="transmembrane region" description="Helical" evidence="13">
    <location>
        <begin position="318"/>
        <end position="345"/>
    </location>
</feature>
<evidence type="ECO:0000313" key="14">
    <source>
        <dbReference type="EMBL" id="ERJ94857.1"/>
    </source>
</evidence>
<dbReference type="PANTHER" id="PTHR43298">
    <property type="entry name" value="MULTIDRUG RESISTANCE PROTEIN NORM-RELATED"/>
    <property type="match status" value="1"/>
</dbReference>
<feature type="transmembrane region" description="Helical" evidence="13">
    <location>
        <begin position="164"/>
        <end position="183"/>
    </location>
</feature>
<evidence type="ECO:0000256" key="9">
    <source>
        <dbReference type="ARBA" id="ARBA00022989"/>
    </source>
</evidence>
<evidence type="ECO:0000256" key="5">
    <source>
        <dbReference type="ARBA" id="ARBA00022448"/>
    </source>
</evidence>
<evidence type="ECO:0000313" key="15">
    <source>
        <dbReference type="Proteomes" id="UP000016662"/>
    </source>
</evidence>
<feature type="transmembrane region" description="Helical" evidence="13">
    <location>
        <begin position="135"/>
        <end position="152"/>
    </location>
</feature>
<dbReference type="GO" id="GO:0005886">
    <property type="term" value="C:plasma membrane"/>
    <property type="evidence" value="ECO:0007669"/>
    <property type="project" value="UniProtKB-SubCell"/>
</dbReference>
<keyword evidence="9 13" id="KW-1133">Transmembrane helix</keyword>
<evidence type="ECO:0000256" key="12">
    <source>
        <dbReference type="ARBA" id="ARBA00031636"/>
    </source>
</evidence>
<dbReference type="Pfam" id="PF01554">
    <property type="entry name" value="MatE"/>
    <property type="match status" value="2"/>
</dbReference>
<evidence type="ECO:0000256" key="6">
    <source>
        <dbReference type="ARBA" id="ARBA00022449"/>
    </source>
</evidence>
<gene>
    <name evidence="14" type="ORF">RUMCAL_01855</name>
</gene>
<dbReference type="InterPro" id="IPR002528">
    <property type="entry name" value="MATE_fam"/>
</dbReference>
<feature type="transmembrane region" description="Helical" evidence="13">
    <location>
        <begin position="387"/>
        <end position="407"/>
    </location>
</feature>
<keyword evidence="6" id="KW-0050">Antiport</keyword>
<evidence type="ECO:0000256" key="10">
    <source>
        <dbReference type="ARBA" id="ARBA00023065"/>
    </source>
</evidence>
<dbReference type="AlphaFoldDB" id="U2KRE1"/>
<feature type="transmembrane region" description="Helical" evidence="13">
    <location>
        <begin position="195"/>
        <end position="214"/>
    </location>
</feature>
<dbReference type="InterPro" id="IPR050222">
    <property type="entry name" value="MATE_MdtK"/>
</dbReference>
<comment type="subcellular location">
    <subcellularLocation>
        <location evidence="2">Cell membrane</location>
        <topology evidence="2">Multi-pass membrane protein</topology>
    </subcellularLocation>
</comment>
<dbReference type="NCBIfam" id="TIGR00797">
    <property type="entry name" value="matE"/>
    <property type="match status" value="1"/>
</dbReference>
<dbReference type="GO" id="GO:0042910">
    <property type="term" value="F:xenobiotic transmembrane transporter activity"/>
    <property type="evidence" value="ECO:0007669"/>
    <property type="project" value="InterPro"/>
</dbReference>
<keyword evidence="10" id="KW-0406">Ion transport</keyword>
<protein>
    <recommendedName>
        <fullName evidence="4">Probable multidrug resistance protein NorM</fullName>
    </recommendedName>
    <alternativeName>
        <fullName evidence="12">Multidrug-efflux transporter</fullName>
    </alternativeName>
</protein>
<evidence type="ECO:0000256" key="4">
    <source>
        <dbReference type="ARBA" id="ARBA00020268"/>
    </source>
</evidence>
<keyword evidence="8 13" id="KW-0812">Transmembrane</keyword>
<feature type="transmembrane region" description="Helical" evidence="13">
    <location>
        <begin position="413"/>
        <end position="432"/>
    </location>
</feature>
<keyword evidence="15" id="KW-1185">Reference proteome</keyword>
<dbReference type="GO" id="GO:0006811">
    <property type="term" value="P:monoatomic ion transport"/>
    <property type="evidence" value="ECO:0007669"/>
    <property type="project" value="UniProtKB-KW"/>
</dbReference>
<evidence type="ECO:0000256" key="13">
    <source>
        <dbReference type="SAM" id="Phobius"/>
    </source>
</evidence>
<dbReference type="PANTHER" id="PTHR43298:SF2">
    <property type="entry name" value="FMN_FAD EXPORTER YEEO-RELATED"/>
    <property type="match status" value="1"/>
</dbReference>
<feature type="transmembrane region" description="Helical" evidence="13">
    <location>
        <begin position="12"/>
        <end position="28"/>
    </location>
</feature>
<dbReference type="RefSeq" id="WP_021683353.1">
    <property type="nucleotide sequence ID" value="NZ_KI260480.1"/>
</dbReference>